<reference evidence="1 2" key="1">
    <citation type="journal article" date="2014" name="Genome Announc.">
        <title>Genome Sequence of a Presumptive Mannheimia haemolytica Strain with an A1/A6-Cross-Reactive Serotype from a White-Tailed Deer (Odocoileus virginianus).</title>
        <authorList>
            <person name="Lawrence P.K."/>
            <person name="Bey R.F."/>
            <person name="Wiener B."/>
            <person name="Kittichotirat W."/>
            <person name="Bumgarner R.E."/>
        </authorList>
    </citation>
    <scope>NUCLEOTIDE SEQUENCE [LARGE SCALE GENOMIC DNA]</scope>
    <source>
        <strain evidence="1 2">PKL10</strain>
    </source>
</reference>
<dbReference type="EMBL" id="JANJ01000007">
    <property type="protein sequence ID" value="EXI61508.1"/>
    <property type="molecule type" value="Genomic_DNA"/>
</dbReference>
<dbReference type="AlphaFoldDB" id="A0A011LWF5"/>
<dbReference type="OrthoDB" id="9917606at2"/>
<gene>
    <name evidence="1" type="ORF">AK33_09770</name>
</gene>
<keyword evidence="2" id="KW-1185">Reference proteome</keyword>
<organism evidence="1 2">
    <name type="scientific">Mannheimia granulomatis</name>
    <dbReference type="NCBI Taxonomy" id="85402"/>
    <lineage>
        <taxon>Bacteria</taxon>
        <taxon>Pseudomonadati</taxon>
        <taxon>Pseudomonadota</taxon>
        <taxon>Gammaproteobacteria</taxon>
        <taxon>Pasteurellales</taxon>
        <taxon>Pasteurellaceae</taxon>
        <taxon>Mannheimia</taxon>
    </lineage>
</organism>
<evidence type="ECO:0000313" key="1">
    <source>
        <dbReference type="EMBL" id="EXI61508.1"/>
    </source>
</evidence>
<dbReference type="PATRIC" id="fig|1450449.3.peg.1941"/>
<proteinExistence type="predicted"/>
<evidence type="ECO:0000313" key="2">
    <source>
        <dbReference type="Proteomes" id="UP000054123"/>
    </source>
</evidence>
<dbReference type="Proteomes" id="UP000054123">
    <property type="component" value="Unassembled WGS sequence"/>
</dbReference>
<dbReference type="RefSeq" id="WP_042803988.1">
    <property type="nucleotide sequence ID" value="NZ_AVSP01000005.1"/>
</dbReference>
<sequence>MEICLLKCPACGADMKDWRHFLEKSELDKAKPFECVGFRCGKRWSEEELKQVAENGTEQQCAD</sequence>
<comment type="caution">
    <text evidence="1">The sequence shown here is derived from an EMBL/GenBank/DDBJ whole genome shotgun (WGS) entry which is preliminary data.</text>
</comment>
<accession>A0A011LWF5</accession>
<name>A0A011LWF5_9PAST</name>
<protein>
    <submittedName>
        <fullName evidence="1">Uncharacterized protein</fullName>
    </submittedName>
</protein>